<dbReference type="AlphaFoldDB" id="A0A2T0ABR0"/>
<dbReference type="OrthoDB" id="346910at2759"/>
<feature type="domain" description="ACB" evidence="2">
    <location>
        <begin position="1"/>
        <end position="75"/>
    </location>
</feature>
<dbReference type="PANTHER" id="PTHR23310:SF133">
    <property type="entry name" value="COA BINDING PROTEIN, PUTATIVE (AFU_ORTHOLOGUE AFUA_1G12300)-RELATED"/>
    <property type="match status" value="1"/>
</dbReference>
<dbReference type="InterPro" id="IPR000582">
    <property type="entry name" value="Acyl-CoA-binding_protein"/>
</dbReference>
<dbReference type="Gene3D" id="1.20.80.10">
    <property type="match status" value="1"/>
</dbReference>
<sequence>VCSLPKSGPIQTSYEQKLTLYSVYKQATEGDVKSSRPGMLDILGRAKWDAWNKRKGMSQLEAERLYVEALLQVRR</sequence>
<dbReference type="SUPFAM" id="SSF47027">
    <property type="entry name" value="Acyl-CoA binding protein"/>
    <property type="match status" value="1"/>
</dbReference>
<dbReference type="GO" id="GO:0006631">
    <property type="term" value="P:fatty acid metabolic process"/>
    <property type="evidence" value="ECO:0007669"/>
    <property type="project" value="TreeGrafter"/>
</dbReference>
<dbReference type="PROSITE" id="PS00880">
    <property type="entry name" value="ACB_1"/>
    <property type="match status" value="1"/>
</dbReference>
<feature type="non-terminal residue" evidence="3">
    <location>
        <position position="1"/>
    </location>
</feature>
<dbReference type="Proteomes" id="UP000239560">
    <property type="component" value="Unassembled WGS sequence"/>
</dbReference>
<evidence type="ECO:0000313" key="4">
    <source>
        <dbReference type="Proteomes" id="UP000239560"/>
    </source>
</evidence>
<accession>A0A2T0ABR0</accession>
<dbReference type="GO" id="GO:0000062">
    <property type="term" value="F:fatty-acyl-CoA binding"/>
    <property type="evidence" value="ECO:0007669"/>
    <property type="project" value="InterPro"/>
</dbReference>
<name>A0A2T0ABR0_RHOTO</name>
<dbReference type="EMBL" id="LCTV02000005">
    <property type="protein sequence ID" value="PRQ75449.1"/>
    <property type="molecule type" value="Genomic_DNA"/>
</dbReference>
<dbReference type="InterPro" id="IPR022408">
    <property type="entry name" value="Acyl-CoA-binding_prot_CS"/>
</dbReference>
<evidence type="ECO:0000256" key="1">
    <source>
        <dbReference type="ARBA" id="ARBA00023121"/>
    </source>
</evidence>
<proteinExistence type="predicted"/>
<keyword evidence="1" id="KW-0446">Lipid-binding</keyword>
<reference evidence="3 4" key="1">
    <citation type="journal article" date="2018" name="Elife">
        <title>Functional genomics of lipid metabolism in the oleaginous yeast Rhodosporidium toruloides.</title>
        <authorList>
            <person name="Coradetti S.T."/>
            <person name="Pinel D."/>
            <person name="Geiselman G."/>
            <person name="Ito M."/>
            <person name="Mondo S."/>
            <person name="Reilly M.C."/>
            <person name="Cheng Y.F."/>
            <person name="Bauer S."/>
            <person name="Grigoriev I."/>
            <person name="Gladden J.M."/>
            <person name="Simmons B.A."/>
            <person name="Brem R."/>
            <person name="Arkin A.P."/>
            <person name="Skerker J.M."/>
        </authorList>
    </citation>
    <scope>NUCLEOTIDE SEQUENCE [LARGE SCALE GENOMIC DNA]</scope>
    <source>
        <strain evidence="3 4">NBRC 0880</strain>
    </source>
</reference>
<protein>
    <submittedName>
        <fullName evidence="3">Acyl-CoA-binding protein</fullName>
    </submittedName>
</protein>
<dbReference type="InterPro" id="IPR035984">
    <property type="entry name" value="Acyl-CoA-binding_sf"/>
</dbReference>
<dbReference type="InterPro" id="IPR014352">
    <property type="entry name" value="FERM/acyl-CoA-bd_prot_sf"/>
</dbReference>
<gene>
    <name evidence="3" type="ORF">AAT19DRAFT_14471</name>
</gene>
<evidence type="ECO:0000259" key="2">
    <source>
        <dbReference type="PROSITE" id="PS51228"/>
    </source>
</evidence>
<evidence type="ECO:0000313" key="3">
    <source>
        <dbReference type="EMBL" id="PRQ75449.1"/>
    </source>
</evidence>
<dbReference type="PANTHER" id="PTHR23310">
    <property type="entry name" value="ACYL-COA-BINDING PROTEIN, ACBP"/>
    <property type="match status" value="1"/>
</dbReference>
<comment type="caution">
    <text evidence="3">The sequence shown here is derived from an EMBL/GenBank/DDBJ whole genome shotgun (WGS) entry which is preliminary data.</text>
</comment>
<dbReference type="PRINTS" id="PR00689">
    <property type="entry name" value="ACOABINDINGP"/>
</dbReference>
<dbReference type="PROSITE" id="PS51228">
    <property type="entry name" value="ACB_2"/>
    <property type="match status" value="1"/>
</dbReference>
<dbReference type="Pfam" id="PF00887">
    <property type="entry name" value="ACBP"/>
    <property type="match status" value="1"/>
</dbReference>
<organism evidence="3 4">
    <name type="scientific">Rhodotorula toruloides</name>
    <name type="common">Yeast</name>
    <name type="synonym">Rhodosporidium toruloides</name>
    <dbReference type="NCBI Taxonomy" id="5286"/>
    <lineage>
        <taxon>Eukaryota</taxon>
        <taxon>Fungi</taxon>
        <taxon>Dikarya</taxon>
        <taxon>Basidiomycota</taxon>
        <taxon>Pucciniomycotina</taxon>
        <taxon>Microbotryomycetes</taxon>
        <taxon>Sporidiobolales</taxon>
        <taxon>Sporidiobolaceae</taxon>
        <taxon>Rhodotorula</taxon>
    </lineage>
</organism>